<evidence type="ECO:0000313" key="3">
    <source>
        <dbReference type="Proteomes" id="UP000248795"/>
    </source>
</evidence>
<organism evidence="2 3">
    <name type="scientific">Aestuariivirga litoralis</name>
    <dbReference type="NCBI Taxonomy" id="2650924"/>
    <lineage>
        <taxon>Bacteria</taxon>
        <taxon>Pseudomonadati</taxon>
        <taxon>Pseudomonadota</taxon>
        <taxon>Alphaproteobacteria</taxon>
        <taxon>Hyphomicrobiales</taxon>
        <taxon>Aestuariivirgaceae</taxon>
        <taxon>Aestuariivirga</taxon>
    </lineage>
</organism>
<name>A0A2W2BCM1_9HYPH</name>
<keyword evidence="3" id="KW-1185">Reference proteome</keyword>
<proteinExistence type="predicted"/>
<sequence length="316" mass="34122">MRKLALAVLALGALALGALAQPSFAETTLERLDRGIDIVKDCAADIRSLCKDVTPGEGRIKACMAGHLANLSAPCISAIANPPPAVQSDGAKTVSKRINMSQMRYIEMFLASLDPKTGNILAECYGTYADPEIPANMDSAPQAKVEALNMKEIAKEYGVLAASLNGPKLSIADWWEIDVGQPRQFGELTIPWTAQLNLGKQVDVNKVTPYEPQTIARKSAVNWNKGSKVMVLDDPQGNVWIMKGYQLGLTPRQSYADFMAEGPSVFKKLPPGWKARIATLAQDNLEVPEGGIATILSDEFFNVYDKTGPGMSNSKP</sequence>
<dbReference type="EMBL" id="QKVK01000002">
    <property type="protein sequence ID" value="PZF77928.1"/>
    <property type="molecule type" value="Genomic_DNA"/>
</dbReference>
<dbReference type="Proteomes" id="UP000248795">
    <property type="component" value="Unassembled WGS sequence"/>
</dbReference>
<evidence type="ECO:0000313" key="2">
    <source>
        <dbReference type="EMBL" id="PZF77928.1"/>
    </source>
</evidence>
<accession>A0A2W2BCM1</accession>
<dbReference type="RefSeq" id="WP_111196741.1">
    <property type="nucleotide sequence ID" value="NZ_QKVK01000002.1"/>
</dbReference>
<feature type="chain" id="PRO_5016137400" evidence="1">
    <location>
        <begin position="21"/>
        <end position="316"/>
    </location>
</feature>
<comment type="caution">
    <text evidence="2">The sequence shown here is derived from an EMBL/GenBank/DDBJ whole genome shotgun (WGS) entry which is preliminary data.</text>
</comment>
<protein>
    <submittedName>
        <fullName evidence="2">Uncharacterized protein</fullName>
    </submittedName>
</protein>
<evidence type="ECO:0000256" key="1">
    <source>
        <dbReference type="SAM" id="SignalP"/>
    </source>
</evidence>
<keyword evidence="1" id="KW-0732">Signal</keyword>
<dbReference type="AlphaFoldDB" id="A0A2W2BCM1"/>
<reference evidence="3" key="1">
    <citation type="submission" date="2018-06" db="EMBL/GenBank/DDBJ databases">
        <title>Aestuariibacter litoralis strain KCTC 52945T.</title>
        <authorList>
            <person name="Li X."/>
            <person name="Salam N."/>
            <person name="Li J.-L."/>
            <person name="Chen Y.-M."/>
            <person name="Yang Z.-W."/>
            <person name="Zhang L.-Y."/>
            <person name="Han M.-X."/>
            <person name="Xiao M."/>
            <person name="Li W.-J."/>
        </authorList>
    </citation>
    <scope>NUCLEOTIDE SEQUENCE [LARGE SCALE GENOMIC DNA]</scope>
    <source>
        <strain evidence="3">KCTC 52945</strain>
    </source>
</reference>
<gene>
    <name evidence="2" type="ORF">DK847_05740</name>
</gene>
<feature type="signal peptide" evidence="1">
    <location>
        <begin position="1"/>
        <end position="20"/>
    </location>
</feature>